<evidence type="ECO:0000313" key="1">
    <source>
        <dbReference type="EMBL" id="KAL3648048.1"/>
    </source>
</evidence>
<keyword evidence="2" id="KW-1185">Reference proteome</keyword>
<sequence>MVPVNIVVDALANNVVTRDASFIGDFRTEDDSFKKLFADDQEGADI</sequence>
<organism evidence="1 2">
    <name type="scientific">Castilleja foliolosa</name>
    <dbReference type="NCBI Taxonomy" id="1961234"/>
    <lineage>
        <taxon>Eukaryota</taxon>
        <taxon>Viridiplantae</taxon>
        <taxon>Streptophyta</taxon>
        <taxon>Embryophyta</taxon>
        <taxon>Tracheophyta</taxon>
        <taxon>Spermatophyta</taxon>
        <taxon>Magnoliopsida</taxon>
        <taxon>eudicotyledons</taxon>
        <taxon>Gunneridae</taxon>
        <taxon>Pentapetalae</taxon>
        <taxon>asterids</taxon>
        <taxon>lamiids</taxon>
        <taxon>Lamiales</taxon>
        <taxon>Orobanchaceae</taxon>
        <taxon>Pedicularideae</taxon>
        <taxon>Castillejinae</taxon>
        <taxon>Castilleja</taxon>
    </lineage>
</organism>
<dbReference type="Proteomes" id="UP001632038">
    <property type="component" value="Unassembled WGS sequence"/>
</dbReference>
<dbReference type="EMBL" id="JAVIJP010000009">
    <property type="protein sequence ID" value="KAL3648048.1"/>
    <property type="molecule type" value="Genomic_DNA"/>
</dbReference>
<accession>A0ABD3E0Y9</accession>
<proteinExistence type="predicted"/>
<gene>
    <name evidence="1" type="ORF">CASFOL_009016</name>
</gene>
<dbReference type="AlphaFoldDB" id="A0ABD3E0Y9"/>
<evidence type="ECO:0000313" key="2">
    <source>
        <dbReference type="Proteomes" id="UP001632038"/>
    </source>
</evidence>
<name>A0ABD3E0Y9_9LAMI</name>
<protein>
    <submittedName>
        <fullName evidence="1">Uncharacterized protein</fullName>
    </submittedName>
</protein>
<comment type="caution">
    <text evidence="1">The sequence shown here is derived from an EMBL/GenBank/DDBJ whole genome shotgun (WGS) entry which is preliminary data.</text>
</comment>
<reference evidence="2" key="1">
    <citation type="journal article" date="2024" name="IScience">
        <title>Strigolactones Initiate the Formation of Haustorium-like Structures in Castilleja.</title>
        <authorList>
            <person name="Buerger M."/>
            <person name="Peterson D."/>
            <person name="Chory J."/>
        </authorList>
    </citation>
    <scope>NUCLEOTIDE SEQUENCE [LARGE SCALE GENOMIC DNA]</scope>
</reference>